<feature type="compositionally biased region" description="Low complexity" evidence="4">
    <location>
        <begin position="338"/>
        <end position="352"/>
    </location>
</feature>
<evidence type="ECO:0000313" key="7">
    <source>
        <dbReference type="Proteomes" id="UP000554235"/>
    </source>
</evidence>
<feature type="compositionally biased region" description="Polar residues" evidence="4">
    <location>
        <begin position="87"/>
        <end position="123"/>
    </location>
</feature>
<feature type="compositionally biased region" description="Basic and acidic residues" evidence="4">
    <location>
        <begin position="437"/>
        <end position="450"/>
    </location>
</feature>
<dbReference type="InterPro" id="IPR012943">
    <property type="entry name" value="Cnn_1N"/>
</dbReference>
<evidence type="ECO:0000256" key="1">
    <source>
        <dbReference type="ARBA" id="ARBA00004496"/>
    </source>
</evidence>
<proteinExistence type="predicted"/>
<evidence type="ECO:0000256" key="3">
    <source>
        <dbReference type="SAM" id="Coils"/>
    </source>
</evidence>
<feature type="compositionally biased region" description="Basic and acidic residues" evidence="4">
    <location>
        <begin position="354"/>
        <end position="367"/>
    </location>
</feature>
<feature type="compositionally biased region" description="Low complexity" evidence="4">
    <location>
        <begin position="60"/>
        <end position="75"/>
    </location>
</feature>
<dbReference type="OrthoDB" id="10251744at2759"/>
<comment type="subcellular location">
    <subcellularLocation>
        <location evidence="1">Cytoplasm</location>
    </subcellularLocation>
</comment>
<accession>A0A8H4PD12</accession>
<evidence type="ECO:0000259" key="5">
    <source>
        <dbReference type="Pfam" id="PF07989"/>
    </source>
</evidence>
<feature type="compositionally biased region" description="Polar residues" evidence="4">
    <location>
        <begin position="1"/>
        <end position="12"/>
    </location>
</feature>
<keyword evidence="3" id="KW-0175">Coiled coil</keyword>
<keyword evidence="2" id="KW-0963">Cytoplasm</keyword>
<dbReference type="EMBL" id="JAADYS010000896">
    <property type="protein sequence ID" value="KAF4466308.1"/>
    <property type="molecule type" value="Genomic_DNA"/>
</dbReference>
<dbReference type="AlphaFoldDB" id="A0A8H4PD12"/>
<comment type="caution">
    <text evidence="6">The sequence shown here is derived from an EMBL/GenBank/DDBJ whole genome shotgun (WGS) entry which is preliminary data.</text>
</comment>
<sequence length="902" mass="98727">MDRPPSRSSYGRTASQSSTSTTNTRVTMHSANSSVSPVPPSPQLAHSQHSHRLYHASCQRPTSTTPRTNPRMTPRLTRESSSESTRQPVVSSFLQERLQNQRQAESEKASSWSRTNTDANSSGEFGRVIPGSPIKGGGSDDRRPDSSAGSESSRKKGLGVKDMEQVISSLHKQNFDLKLELYHRRERQTALEDQVETLEADKRRAEEMNDSLVQEMEKRDKAIEEAVGMIVMLEAQLEQFAQERAMVQQIEAEGQYMAHKFDPCYEDPAPKSKSPDIPRQEDDARVITRMPSFLSQRSENTENLRNVYLGARGSVISLTQVPEGGADPDNGPGTRLGSPSMSVLSESSFVSVYGKERQTSGPKKLDEPLSFDGADGPTKARSINRPKTSLAKSPLPHHSHGRSNSASNRPGQFDSITNVIDRSSPLQQVESTYSQKNSEERPSSRERDGFTGRTPNQRRTKEDKRESLRKVVTDAPGGVRLHDHNLPPTPDTISTSTLRRFQNSNETLSKQAMMRRSHSGLSDASDEKADGHSGARLDQPIHALKASAKIIELNNSAYLENRGRSIQRPRSADETTVSHRRGNDWDTDDSDVESLESSLDIWMRESAKPNQQGGRVSPDLFSFPPGAAKGGWAMDAMFGPGNVYHGSVSTGADPQRVMDLFPVQQELFSASLPPPPPNRRSSLNAQAAAASKPSFLSRPTNAKVSKPGRRNRQRRNSDDIQMRAEMQTPVQPLQQAPPAGEQKKNHYPPITGQQAVRNGLTKLFRRSLGGGSANNVPPPMATSDSAPAEPSTVEPPNTNGESALPPWISRTGAAEDDRESATPPPIMRLPRHARHVSVDMPMPDDSMGQEPATPSTPMLGGPLNDKATPEQAAGSPRVASASGNRRKWLPGFGRAGLRNKTG</sequence>
<feature type="region of interest" description="Disordered" evidence="4">
    <location>
        <begin position="319"/>
        <end position="500"/>
    </location>
</feature>
<feature type="compositionally biased region" description="Polar residues" evidence="4">
    <location>
        <begin position="402"/>
        <end position="436"/>
    </location>
</feature>
<evidence type="ECO:0000313" key="6">
    <source>
        <dbReference type="EMBL" id="KAF4466308.1"/>
    </source>
</evidence>
<gene>
    <name evidence="6" type="ORF">FALBO_6830</name>
</gene>
<organism evidence="6 7">
    <name type="scientific">Fusarium albosuccineum</name>
    <dbReference type="NCBI Taxonomy" id="1237068"/>
    <lineage>
        <taxon>Eukaryota</taxon>
        <taxon>Fungi</taxon>
        <taxon>Dikarya</taxon>
        <taxon>Ascomycota</taxon>
        <taxon>Pezizomycotina</taxon>
        <taxon>Sordariomycetes</taxon>
        <taxon>Hypocreomycetidae</taxon>
        <taxon>Hypocreales</taxon>
        <taxon>Nectriaceae</taxon>
        <taxon>Fusarium</taxon>
        <taxon>Fusarium decemcellulare species complex</taxon>
    </lineage>
</organism>
<dbReference type="GO" id="GO:0005815">
    <property type="term" value="C:microtubule organizing center"/>
    <property type="evidence" value="ECO:0007669"/>
    <property type="project" value="InterPro"/>
</dbReference>
<feature type="region of interest" description="Disordered" evidence="4">
    <location>
        <begin position="564"/>
        <end position="591"/>
    </location>
</feature>
<feature type="coiled-coil region" evidence="3">
    <location>
        <begin position="188"/>
        <end position="253"/>
    </location>
</feature>
<feature type="region of interest" description="Disordered" evidence="4">
    <location>
        <begin position="668"/>
        <end position="752"/>
    </location>
</feature>
<name>A0A8H4PD12_9HYPO</name>
<feature type="region of interest" description="Disordered" evidence="4">
    <location>
        <begin position="512"/>
        <end position="536"/>
    </location>
</feature>
<feature type="domain" description="Centrosomin N-terminal motif 1" evidence="5">
    <location>
        <begin position="160"/>
        <end position="226"/>
    </location>
</feature>
<feature type="compositionally biased region" description="Basic and acidic residues" evidence="4">
    <location>
        <begin position="459"/>
        <end position="472"/>
    </location>
</feature>
<feature type="compositionally biased region" description="Polar residues" evidence="4">
    <location>
        <begin position="491"/>
        <end position="500"/>
    </location>
</feature>
<feature type="compositionally biased region" description="Basic and acidic residues" evidence="4">
    <location>
        <begin position="525"/>
        <end position="535"/>
    </location>
</feature>
<feature type="compositionally biased region" description="Basic and acidic residues" evidence="4">
    <location>
        <begin position="570"/>
        <end position="584"/>
    </location>
</feature>
<feature type="compositionally biased region" description="Low complexity" evidence="4">
    <location>
        <begin position="13"/>
        <end position="36"/>
    </location>
</feature>
<feature type="region of interest" description="Disordered" evidence="4">
    <location>
        <begin position="1"/>
        <end position="160"/>
    </location>
</feature>
<evidence type="ECO:0000256" key="4">
    <source>
        <dbReference type="SAM" id="MobiDB-lite"/>
    </source>
</evidence>
<dbReference type="Proteomes" id="UP000554235">
    <property type="component" value="Unassembled WGS sequence"/>
</dbReference>
<feature type="region of interest" description="Disordered" evidence="4">
    <location>
        <begin position="766"/>
        <end position="902"/>
    </location>
</feature>
<evidence type="ECO:0000256" key="2">
    <source>
        <dbReference type="ARBA" id="ARBA00022490"/>
    </source>
</evidence>
<dbReference type="GO" id="GO:0005737">
    <property type="term" value="C:cytoplasm"/>
    <property type="evidence" value="ECO:0007669"/>
    <property type="project" value="UniProtKB-SubCell"/>
</dbReference>
<keyword evidence="7" id="KW-1185">Reference proteome</keyword>
<dbReference type="Pfam" id="PF07989">
    <property type="entry name" value="Cnn_1N"/>
    <property type="match status" value="1"/>
</dbReference>
<reference evidence="6 7" key="1">
    <citation type="submission" date="2020-01" db="EMBL/GenBank/DDBJ databases">
        <title>Identification and distribution of gene clusters putatively required for synthesis of sphingolipid metabolism inhibitors in phylogenetically diverse species of the filamentous fungus Fusarium.</title>
        <authorList>
            <person name="Kim H.-S."/>
            <person name="Busman M."/>
            <person name="Brown D.W."/>
            <person name="Divon H."/>
            <person name="Uhlig S."/>
            <person name="Proctor R.H."/>
        </authorList>
    </citation>
    <scope>NUCLEOTIDE SEQUENCE [LARGE SCALE GENOMIC DNA]</scope>
    <source>
        <strain evidence="6 7">NRRL 20459</strain>
    </source>
</reference>
<protein>
    <recommendedName>
        <fullName evidence="5">Centrosomin N-terminal motif 1 domain-containing protein</fullName>
    </recommendedName>
</protein>